<organism evidence="2 3">
    <name type="scientific">Aquibium pacificus</name>
    <dbReference type="NCBI Taxonomy" id="3153579"/>
    <lineage>
        <taxon>Bacteria</taxon>
        <taxon>Pseudomonadati</taxon>
        <taxon>Pseudomonadota</taxon>
        <taxon>Alphaproteobacteria</taxon>
        <taxon>Hyphomicrobiales</taxon>
        <taxon>Phyllobacteriaceae</taxon>
        <taxon>Aquibium</taxon>
    </lineage>
</organism>
<dbReference type="GO" id="GO:0004519">
    <property type="term" value="F:endonuclease activity"/>
    <property type="evidence" value="ECO:0007669"/>
    <property type="project" value="UniProtKB-KW"/>
</dbReference>
<dbReference type="PANTHER" id="PTHR35400">
    <property type="entry name" value="SLR1083 PROTEIN"/>
    <property type="match status" value="1"/>
</dbReference>
<sequence>MNQLFRNPELRSADLPITTRAAEGLERRRWTVAEIEAMVKAGVLDEHERFELIGGEIVPMNPKGIQHEALKVALTLYFAEVRPREFIFATETTFRLSEDSFVEPDFIFFRKADGLAALNPRTALLAVEIADSSLRWDLGRKALIYAHFGIPELWVIDAVKELIHVHAEPGLEGYRSIRQIPAAEEIVSTAVPGLSLTLATLERF</sequence>
<reference evidence="2 3" key="1">
    <citation type="submission" date="2024-05" db="EMBL/GenBank/DDBJ databases">
        <authorList>
            <person name="Jiang F."/>
        </authorList>
    </citation>
    <scope>NUCLEOTIDE SEQUENCE [LARGE SCALE GENOMIC DNA]</scope>
    <source>
        <strain evidence="2 3">LZ166</strain>
    </source>
</reference>
<dbReference type="Proteomes" id="UP001556692">
    <property type="component" value="Unassembled WGS sequence"/>
</dbReference>
<gene>
    <name evidence="2" type="ORF">ABGN05_01185</name>
</gene>
<dbReference type="CDD" id="cd06260">
    <property type="entry name" value="DUF820-like"/>
    <property type="match status" value="1"/>
</dbReference>
<evidence type="ECO:0000313" key="2">
    <source>
        <dbReference type="EMBL" id="MEX0404271.1"/>
    </source>
</evidence>
<keyword evidence="2" id="KW-0255">Endonuclease</keyword>
<dbReference type="InterPro" id="IPR011335">
    <property type="entry name" value="Restrct_endonuc-II-like"/>
</dbReference>
<dbReference type="InterPro" id="IPR012296">
    <property type="entry name" value="Nuclease_put_TT1808"/>
</dbReference>
<dbReference type="RefSeq" id="WP_367952162.1">
    <property type="nucleotide sequence ID" value="NZ_JBDPGJ010000001.1"/>
</dbReference>
<dbReference type="SUPFAM" id="SSF52980">
    <property type="entry name" value="Restriction endonuclease-like"/>
    <property type="match status" value="1"/>
</dbReference>
<dbReference type="PANTHER" id="PTHR35400:SF3">
    <property type="entry name" value="SLL1072 PROTEIN"/>
    <property type="match status" value="1"/>
</dbReference>
<comment type="caution">
    <text evidence="2">The sequence shown here is derived from an EMBL/GenBank/DDBJ whole genome shotgun (WGS) entry which is preliminary data.</text>
</comment>
<keyword evidence="2" id="KW-0540">Nuclease</keyword>
<keyword evidence="3" id="KW-1185">Reference proteome</keyword>
<dbReference type="InterPro" id="IPR008538">
    <property type="entry name" value="Uma2"/>
</dbReference>
<dbReference type="Gene3D" id="3.90.1570.10">
    <property type="entry name" value="tt1808, chain A"/>
    <property type="match status" value="1"/>
</dbReference>
<keyword evidence="2" id="KW-0378">Hydrolase</keyword>
<feature type="domain" description="Putative restriction endonuclease" evidence="1">
    <location>
        <begin position="45"/>
        <end position="199"/>
    </location>
</feature>
<proteinExistence type="predicted"/>
<dbReference type="EMBL" id="JBDPGJ010000001">
    <property type="protein sequence ID" value="MEX0404271.1"/>
    <property type="molecule type" value="Genomic_DNA"/>
</dbReference>
<protein>
    <submittedName>
        <fullName evidence="2">Uma2 family endonuclease</fullName>
    </submittedName>
</protein>
<evidence type="ECO:0000259" key="1">
    <source>
        <dbReference type="Pfam" id="PF05685"/>
    </source>
</evidence>
<evidence type="ECO:0000313" key="3">
    <source>
        <dbReference type="Proteomes" id="UP001556692"/>
    </source>
</evidence>
<dbReference type="Pfam" id="PF05685">
    <property type="entry name" value="Uma2"/>
    <property type="match status" value="1"/>
</dbReference>
<name>A0ABV3SCI7_9HYPH</name>
<accession>A0ABV3SCI7</accession>